<reference evidence="6 7" key="1">
    <citation type="submission" date="2019-03" db="EMBL/GenBank/DDBJ databases">
        <title>Draft genome of Massilia hortus sp. nov., a novel bacterial species of the Oxalobacteraceae family.</title>
        <authorList>
            <person name="Peta V."/>
            <person name="Raths R."/>
            <person name="Bucking H."/>
        </authorList>
    </citation>
    <scope>NUCLEOTIDE SEQUENCE [LARGE SCALE GENOMIC DNA]</scope>
    <source>
        <strain evidence="6 7">ONC3</strain>
    </source>
</reference>
<dbReference type="EMBL" id="SPUM01000078">
    <property type="protein sequence ID" value="TFW31880.1"/>
    <property type="molecule type" value="Genomic_DNA"/>
</dbReference>
<keyword evidence="6" id="KW-0723">Serine/threonine-protein kinase</keyword>
<evidence type="ECO:0000256" key="2">
    <source>
        <dbReference type="ARBA" id="ARBA00022741"/>
    </source>
</evidence>
<dbReference type="Gene3D" id="1.10.510.10">
    <property type="entry name" value="Transferase(Phosphotransferase) domain 1"/>
    <property type="match status" value="1"/>
</dbReference>
<evidence type="ECO:0000256" key="3">
    <source>
        <dbReference type="ARBA" id="ARBA00022777"/>
    </source>
</evidence>
<evidence type="ECO:0000313" key="6">
    <source>
        <dbReference type="EMBL" id="TFW31880.1"/>
    </source>
</evidence>
<dbReference type="SUPFAM" id="SSF56112">
    <property type="entry name" value="Protein kinase-like (PK-like)"/>
    <property type="match status" value="1"/>
</dbReference>
<gene>
    <name evidence="6" type="ORF">E4O92_12200</name>
</gene>
<proteinExistence type="predicted"/>
<name>A0A4Y9SZI5_9BURK</name>
<dbReference type="PANTHER" id="PTHR43289">
    <property type="entry name" value="MITOGEN-ACTIVATED PROTEIN KINASE KINASE KINASE 20-RELATED"/>
    <property type="match status" value="1"/>
</dbReference>
<organism evidence="6 7">
    <name type="scientific">Massilia horti</name>
    <dbReference type="NCBI Taxonomy" id="2562153"/>
    <lineage>
        <taxon>Bacteria</taxon>
        <taxon>Pseudomonadati</taxon>
        <taxon>Pseudomonadota</taxon>
        <taxon>Betaproteobacteria</taxon>
        <taxon>Burkholderiales</taxon>
        <taxon>Oxalobacteraceae</taxon>
        <taxon>Telluria group</taxon>
        <taxon>Massilia</taxon>
    </lineage>
</organism>
<dbReference type="PANTHER" id="PTHR43289:SF6">
    <property type="entry name" value="SERINE_THREONINE-PROTEIN KINASE NEKL-3"/>
    <property type="match status" value="1"/>
</dbReference>
<keyword evidence="7" id="KW-1185">Reference proteome</keyword>
<dbReference type="AlphaFoldDB" id="A0A4Y9SZI5"/>
<keyword evidence="1" id="KW-0808">Transferase</keyword>
<feature type="domain" description="Protein kinase" evidence="5">
    <location>
        <begin position="15"/>
        <end position="317"/>
    </location>
</feature>
<accession>A0A4Y9SZI5</accession>
<sequence length="321" mass="35499">MEQPGDMIVLGAGHYRLRERMATSAYGVLWRADGPATIGPVALKLINCEQMAGAPAQQRERWIASAQTEINFLRSLAPWDQRHIVRLLDSGEQAGRPALALELLDQDLKRYVAAEHTAGRTIPFTRTLGWIAQINQALAKVHQYGWRYLDLKPGNLLFDSRTGSVKLADFGTNRALADLHPHSYAGTPNWQAPEQVFAQGAEGYLTDARTDYFALGALLYYLVTNGQPLRFCSSCAQAWREHGQAAGKLLPMPAVLDADEEVRFAQAISIGHDLEAASRALALLRALVAARRENRPRHAIEISRMIAHIRDALHAGLRRAA</sequence>
<keyword evidence="2" id="KW-0547">Nucleotide-binding</keyword>
<comment type="caution">
    <text evidence="6">The sequence shown here is derived from an EMBL/GenBank/DDBJ whole genome shotgun (WGS) entry which is preliminary data.</text>
</comment>
<dbReference type="PROSITE" id="PS50011">
    <property type="entry name" value="PROTEIN_KINASE_DOM"/>
    <property type="match status" value="1"/>
</dbReference>
<keyword evidence="3 6" id="KW-0418">Kinase</keyword>
<dbReference type="GO" id="GO:0005524">
    <property type="term" value="F:ATP binding"/>
    <property type="evidence" value="ECO:0007669"/>
    <property type="project" value="UniProtKB-KW"/>
</dbReference>
<dbReference type="SMART" id="SM00220">
    <property type="entry name" value="S_TKc"/>
    <property type="match status" value="1"/>
</dbReference>
<keyword evidence="4" id="KW-0067">ATP-binding</keyword>
<evidence type="ECO:0000313" key="7">
    <source>
        <dbReference type="Proteomes" id="UP000297258"/>
    </source>
</evidence>
<dbReference type="Pfam" id="PF00069">
    <property type="entry name" value="Pkinase"/>
    <property type="match status" value="1"/>
</dbReference>
<evidence type="ECO:0000259" key="5">
    <source>
        <dbReference type="PROSITE" id="PS50011"/>
    </source>
</evidence>
<dbReference type="InterPro" id="IPR000719">
    <property type="entry name" value="Prot_kinase_dom"/>
</dbReference>
<dbReference type="GO" id="GO:0004674">
    <property type="term" value="F:protein serine/threonine kinase activity"/>
    <property type="evidence" value="ECO:0007669"/>
    <property type="project" value="UniProtKB-KW"/>
</dbReference>
<dbReference type="OrthoDB" id="9801841at2"/>
<evidence type="ECO:0000256" key="4">
    <source>
        <dbReference type="ARBA" id="ARBA00022840"/>
    </source>
</evidence>
<evidence type="ECO:0000256" key="1">
    <source>
        <dbReference type="ARBA" id="ARBA00022679"/>
    </source>
</evidence>
<protein>
    <submittedName>
        <fullName evidence="6">Serine/threonine protein kinase</fullName>
    </submittedName>
</protein>
<dbReference type="Proteomes" id="UP000297258">
    <property type="component" value="Unassembled WGS sequence"/>
</dbReference>
<dbReference type="InterPro" id="IPR011009">
    <property type="entry name" value="Kinase-like_dom_sf"/>
</dbReference>